<dbReference type="EMBL" id="CAJOBH010134313">
    <property type="protein sequence ID" value="CAF4774147.1"/>
    <property type="molecule type" value="Genomic_DNA"/>
</dbReference>
<dbReference type="AlphaFoldDB" id="A0A8S3AZ06"/>
<accession>A0A8S3AZ06</accession>
<evidence type="ECO:0000313" key="4">
    <source>
        <dbReference type="EMBL" id="CAF4859568.1"/>
    </source>
</evidence>
<gene>
    <name evidence="3" type="ORF">BYL167_LOCUS47034</name>
    <name evidence="4" type="ORF">GIL414_LOCUS49810</name>
    <name evidence="2" type="ORF">SMN809_LOCUS41451</name>
</gene>
<dbReference type="InterPro" id="IPR036388">
    <property type="entry name" value="WH-like_DNA-bd_sf"/>
</dbReference>
<dbReference type="Gene3D" id="1.10.10.10">
    <property type="entry name" value="Winged helix-like DNA-binding domain superfamily/Winged helix DNA-binding domain"/>
    <property type="match status" value="1"/>
</dbReference>
<dbReference type="GO" id="GO:0046983">
    <property type="term" value="F:protein dimerization activity"/>
    <property type="evidence" value="ECO:0007669"/>
    <property type="project" value="InterPro"/>
</dbReference>
<organism evidence="3 5">
    <name type="scientific">Rotaria magnacalcarata</name>
    <dbReference type="NCBI Taxonomy" id="392030"/>
    <lineage>
        <taxon>Eukaryota</taxon>
        <taxon>Metazoa</taxon>
        <taxon>Spiralia</taxon>
        <taxon>Gnathifera</taxon>
        <taxon>Rotifera</taxon>
        <taxon>Eurotatoria</taxon>
        <taxon>Bdelloidea</taxon>
        <taxon>Philodinida</taxon>
        <taxon>Philodinidae</taxon>
        <taxon>Rotaria</taxon>
    </lineage>
</organism>
<dbReference type="Proteomes" id="UP000676336">
    <property type="component" value="Unassembled WGS sequence"/>
</dbReference>
<sequence>SSIINQDNVDPHHIMSIIDGYRCSQTLFTAVGLKLFDHLTKEELLLEELAN</sequence>
<evidence type="ECO:0000313" key="2">
    <source>
        <dbReference type="EMBL" id="CAF4659764.1"/>
    </source>
</evidence>
<dbReference type="Proteomes" id="UP000681967">
    <property type="component" value="Unassembled WGS sequence"/>
</dbReference>
<dbReference type="Proteomes" id="UP000681720">
    <property type="component" value="Unassembled WGS sequence"/>
</dbReference>
<feature type="non-terminal residue" evidence="3">
    <location>
        <position position="51"/>
    </location>
</feature>
<feature type="domain" description="O-methyltransferase dimerisation" evidence="1">
    <location>
        <begin position="15"/>
        <end position="50"/>
    </location>
</feature>
<dbReference type="Pfam" id="PF08100">
    <property type="entry name" value="Dimerisation"/>
    <property type="match status" value="1"/>
</dbReference>
<protein>
    <recommendedName>
        <fullName evidence="1">O-methyltransferase dimerisation domain-containing protein</fullName>
    </recommendedName>
</protein>
<evidence type="ECO:0000313" key="5">
    <source>
        <dbReference type="Proteomes" id="UP000681967"/>
    </source>
</evidence>
<comment type="caution">
    <text evidence="3">The sequence shown here is derived from an EMBL/GenBank/DDBJ whole genome shotgun (WGS) entry which is preliminary data.</text>
</comment>
<feature type="non-terminal residue" evidence="3">
    <location>
        <position position="1"/>
    </location>
</feature>
<evidence type="ECO:0000259" key="1">
    <source>
        <dbReference type="Pfam" id="PF08100"/>
    </source>
</evidence>
<reference evidence="3" key="1">
    <citation type="submission" date="2021-02" db="EMBL/GenBank/DDBJ databases">
        <authorList>
            <person name="Nowell W R."/>
        </authorList>
    </citation>
    <scope>NUCLEOTIDE SEQUENCE</scope>
</reference>
<name>A0A8S3AZ06_9BILA</name>
<dbReference type="InterPro" id="IPR012967">
    <property type="entry name" value="COMT_dimerisation"/>
</dbReference>
<proteinExistence type="predicted"/>
<dbReference type="EMBL" id="CAJOBJ010164635">
    <property type="protein sequence ID" value="CAF4859568.1"/>
    <property type="molecule type" value="Genomic_DNA"/>
</dbReference>
<evidence type="ECO:0000313" key="3">
    <source>
        <dbReference type="EMBL" id="CAF4774147.1"/>
    </source>
</evidence>
<dbReference type="EMBL" id="CAJOBI010117099">
    <property type="protein sequence ID" value="CAF4659764.1"/>
    <property type="molecule type" value="Genomic_DNA"/>
</dbReference>